<feature type="signal peptide" evidence="1">
    <location>
        <begin position="1"/>
        <end position="21"/>
    </location>
</feature>
<accession>A0ABT9J1E8</accession>
<protein>
    <recommendedName>
        <fullName evidence="4">DUF3888 domain-containing protein</fullName>
    </recommendedName>
</protein>
<gene>
    <name evidence="2" type="ORF">Q5Y73_15045</name>
</gene>
<evidence type="ECO:0000256" key="1">
    <source>
        <dbReference type="SAM" id="SignalP"/>
    </source>
</evidence>
<evidence type="ECO:0000313" key="3">
    <source>
        <dbReference type="Proteomes" id="UP001231941"/>
    </source>
</evidence>
<keyword evidence="1" id="KW-0732">Signal</keyword>
<dbReference type="Proteomes" id="UP001231941">
    <property type="component" value="Unassembled WGS sequence"/>
</dbReference>
<organism evidence="2 3">
    <name type="scientific">Chengkuizengella axinellae</name>
    <dbReference type="NCBI Taxonomy" id="3064388"/>
    <lineage>
        <taxon>Bacteria</taxon>
        <taxon>Bacillati</taxon>
        <taxon>Bacillota</taxon>
        <taxon>Bacilli</taxon>
        <taxon>Bacillales</taxon>
        <taxon>Paenibacillaceae</taxon>
        <taxon>Chengkuizengella</taxon>
    </lineage>
</organism>
<sequence length="144" mass="16969">MKKIILLMSILSLILIIPVQANNHKTYYEMVLEDVIYTMLIPLENKAKIDYFGNIKQSTFCKFVEVKRKPNLGYSYEMTYQFITFEGAHNSPNHLFTLIVENVELTDWVIKDVKVKKINGEKVICRKPIQVNNEVFHRNKIKFL</sequence>
<evidence type="ECO:0008006" key="4">
    <source>
        <dbReference type="Google" id="ProtNLM"/>
    </source>
</evidence>
<keyword evidence="3" id="KW-1185">Reference proteome</keyword>
<dbReference type="RefSeq" id="WP_305992730.1">
    <property type="nucleotide sequence ID" value="NZ_JAVAMP010000007.1"/>
</dbReference>
<comment type="caution">
    <text evidence="2">The sequence shown here is derived from an EMBL/GenBank/DDBJ whole genome shotgun (WGS) entry which is preliminary data.</text>
</comment>
<feature type="chain" id="PRO_5046039528" description="DUF3888 domain-containing protein" evidence="1">
    <location>
        <begin position="22"/>
        <end position="144"/>
    </location>
</feature>
<evidence type="ECO:0000313" key="2">
    <source>
        <dbReference type="EMBL" id="MDP5275423.1"/>
    </source>
</evidence>
<proteinExistence type="predicted"/>
<dbReference type="EMBL" id="JAVAMP010000007">
    <property type="protein sequence ID" value="MDP5275423.1"/>
    <property type="molecule type" value="Genomic_DNA"/>
</dbReference>
<reference evidence="2 3" key="1">
    <citation type="submission" date="2023-08" db="EMBL/GenBank/DDBJ databases">
        <authorList>
            <person name="Park J.-S."/>
        </authorList>
    </citation>
    <scope>NUCLEOTIDE SEQUENCE [LARGE SCALE GENOMIC DNA]</scope>
    <source>
        <strain evidence="2 3">2205SS18-9</strain>
    </source>
</reference>
<name>A0ABT9J1E8_9BACL</name>